<evidence type="ECO:0000313" key="7">
    <source>
        <dbReference type="Proteomes" id="UP000238949"/>
    </source>
</evidence>
<reference evidence="7" key="1">
    <citation type="journal article" date="2020" name="Int. J. Syst. Evol. Microbiol.">
        <title>Alteromonas alba sp. nov., a marine bacterium isolated from the seawater of the West Pacific Ocean.</title>
        <authorList>
            <person name="Sun C."/>
            <person name="Wu Y.-H."/>
            <person name="Xamxidin M."/>
            <person name="Cheng H."/>
            <person name="Xu X.-W."/>
        </authorList>
    </citation>
    <scope>NUCLEOTIDE SEQUENCE [LARGE SCALE GENOMIC DNA]</scope>
    <source>
        <strain evidence="7">190</strain>
    </source>
</reference>
<organism evidence="6 7">
    <name type="scientific">Alteromonas alba</name>
    <dbReference type="NCBI Taxonomy" id="2079529"/>
    <lineage>
        <taxon>Bacteria</taxon>
        <taxon>Pseudomonadati</taxon>
        <taxon>Pseudomonadota</taxon>
        <taxon>Gammaproteobacteria</taxon>
        <taxon>Alteromonadales</taxon>
        <taxon>Alteromonadaceae</taxon>
        <taxon>Alteromonas/Salinimonas group</taxon>
        <taxon>Alteromonas</taxon>
    </lineage>
</organism>
<dbReference type="CDD" id="cd11567">
    <property type="entry name" value="YciH_like"/>
    <property type="match status" value="1"/>
</dbReference>
<dbReference type="EMBL" id="PVNP01000196">
    <property type="protein sequence ID" value="PRO71908.1"/>
    <property type="molecule type" value="Genomic_DNA"/>
</dbReference>
<dbReference type="PANTHER" id="PTHR12789:SF0">
    <property type="entry name" value="DENSITY-REGULATED PROTEIN"/>
    <property type="match status" value="1"/>
</dbReference>
<keyword evidence="2" id="KW-0810">Translation regulation</keyword>
<dbReference type="GO" id="GO:0003729">
    <property type="term" value="F:mRNA binding"/>
    <property type="evidence" value="ECO:0007669"/>
    <property type="project" value="TreeGrafter"/>
</dbReference>
<dbReference type="Pfam" id="PF01253">
    <property type="entry name" value="SUI1"/>
    <property type="match status" value="1"/>
</dbReference>
<dbReference type="GO" id="GO:0002188">
    <property type="term" value="P:translation reinitiation"/>
    <property type="evidence" value="ECO:0007669"/>
    <property type="project" value="TreeGrafter"/>
</dbReference>
<dbReference type="SUPFAM" id="SSF55159">
    <property type="entry name" value="eIF1-like"/>
    <property type="match status" value="1"/>
</dbReference>
<dbReference type="OrthoDB" id="9792915at2"/>
<keyword evidence="7" id="KW-1185">Reference proteome</keyword>
<dbReference type="GO" id="GO:0006417">
    <property type="term" value="P:regulation of translation"/>
    <property type="evidence" value="ECO:0007669"/>
    <property type="project" value="UniProtKB-KW"/>
</dbReference>
<dbReference type="PROSITE" id="PS50296">
    <property type="entry name" value="SUI1"/>
    <property type="match status" value="1"/>
</dbReference>
<dbReference type="PANTHER" id="PTHR12789">
    <property type="entry name" value="DENSITY-REGULATED PROTEIN HOMOLOG"/>
    <property type="match status" value="1"/>
</dbReference>
<dbReference type="AlphaFoldDB" id="A0A2S9V622"/>
<gene>
    <name evidence="6" type="ORF">C6Y40_19500</name>
</gene>
<accession>A0A2S9V622</accession>
<dbReference type="GO" id="GO:0001731">
    <property type="term" value="P:formation of translation preinitiation complex"/>
    <property type="evidence" value="ECO:0007669"/>
    <property type="project" value="TreeGrafter"/>
</dbReference>
<feature type="region of interest" description="Disordered" evidence="4">
    <location>
        <begin position="1"/>
        <end position="43"/>
    </location>
</feature>
<dbReference type="InterPro" id="IPR001950">
    <property type="entry name" value="SUI1"/>
</dbReference>
<dbReference type="RefSeq" id="WP_105936068.1">
    <property type="nucleotide sequence ID" value="NZ_PVNP01000196.1"/>
</dbReference>
<feature type="domain" description="SUI1" evidence="5">
    <location>
        <begin position="34"/>
        <end position="100"/>
    </location>
</feature>
<dbReference type="InterPro" id="IPR005872">
    <property type="entry name" value="SUI1_arc_bac"/>
</dbReference>
<evidence type="ECO:0000313" key="6">
    <source>
        <dbReference type="EMBL" id="PRO71908.1"/>
    </source>
</evidence>
<proteinExistence type="inferred from homology"/>
<keyword evidence="3" id="KW-0648">Protein biosynthesis</keyword>
<comment type="similarity">
    <text evidence="1">Belongs to the SUI1 family.</text>
</comment>
<dbReference type="InterPro" id="IPR050318">
    <property type="entry name" value="DENR/SUI1_TIF"/>
</dbReference>
<dbReference type="GO" id="GO:0003743">
    <property type="term" value="F:translation initiation factor activity"/>
    <property type="evidence" value="ECO:0007669"/>
    <property type="project" value="InterPro"/>
</dbReference>
<evidence type="ECO:0000256" key="2">
    <source>
        <dbReference type="ARBA" id="ARBA00022845"/>
    </source>
</evidence>
<dbReference type="FunFam" id="3.30.780.10:FF:000002">
    <property type="entry name" value="Stress response translation initiation inhibitor"/>
    <property type="match status" value="1"/>
</dbReference>
<evidence type="ECO:0000256" key="3">
    <source>
        <dbReference type="ARBA" id="ARBA00022917"/>
    </source>
</evidence>
<dbReference type="Proteomes" id="UP000238949">
    <property type="component" value="Unassembled WGS sequence"/>
</dbReference>
<name>A0A2S9V622_9ALTE</name>
<sequence>MQNSRLVYSTDGGKVDQSRQAADTRSVNKDGIARIQRETKGRKGKGVSIITGLDQNADELKALCTVLKKKCGCGGAIKAGTIELQTDARDKIQQLLEQQGIKSKVAGG</sequence>
<protein>
    <submittedName>
        <fullName evidence="6">Stress response translation initiation inhibitor YciH</fullName>
    </submittedName>
</protein>
<feature type="compositionally biased region" description="Basic and acidic residues" evidence="4">
    <location>
        <begin position="26"/>
        <end position="41"/>
    </location>
</feature>
<comment type="caution">
    <text evidence="6">The sequence shown here is derived from an EMBL/GenBank/DDBJ whole genome shotgun (WGS) entry which is preliminary data.</text>
</comment>
<evidence type="ECO:0000256" key="1">
    <source>
        <dbReference type="ARBA" id="ARBA00005422"/>
    </source>
</evidence>
<dbReference type="InterPro" id="IPR036877">
    <property type="entry name" value="SUI1_dom_sf"/>
</dbReference>
<evidence type="ECO:0000259" key="5">
    <source>
        <dbReference type="PROSITE" id="PS50296"/>
    </source>
</evidence>
<evidence type="ECO:0000256" key="4">
    <source>
        <dbReference type="SAM" id="MobiDB-lite"/>
    </source>
</evidence>
<dbReference type="PIRSF" id="PIRSF037511">
    <property type="entry name" value="Transl_init_SUI1_pro"/>
    <property type="match status" value="1"/>
</dbReference>
<dbReference type="Gene3D" id="3.30.780.10">
    <property type="entry name" value="SUI1-like domain"/>
    <property type="match status" value="1"/>
</dbReference>